<dbReference type="PANTHER" id="PTHR19957">
    <property type="entry name" value="SYNTAXIN"/>
    <property type="match status" value="1"/>
</dbReference>
<protein>
    <recommendedName>
        <fullName evidence="4">t-SNARE coiled-coil homology domain-containing protein</fullName>
    </recommendedName>
</protein>
<evidence type="ECO:0000313" key="5">
    <source>
        <dbReference type="EMBL" id="CAL5019056.1"/>
    </source>
</evidence>
<dbReference type="Pfam" id="PF05739">
    <property type="entry name" value="SNARE"/>
    <property type="match status" value="1"/>
</dbReference>
<comment type="similarity">
    <text evidence="1 3">Belongs to the syntaxin family.</text>
</comment>
<evidence type="ECO:0000259" key="4">
    <source>
        <dbReference type="PROSITE" id="PS50192"/>
    </source>
</evidence>
<dbReference type="SMART" id="SM00503">
    <property type="entry name" value="SynN"/>
    <property type="match status" value="1"/>
</dbReference>
<organism evidence="5 6">
    <name type="scientific">Urochloa decumbens</name>
    <dbReference type="NCBI Taxonomy" id="240449"/>
    <lineage>
        <taxon>Eukaryota</taxon>
        <taxon>Viridiplantae</taxon>
        <taxon>Streptophyta</taxon>
        <taxon>Embryophyta</taxon>
        <taxon>Tracheophyta</taxon>
        <taxon>Spermatophyta</taxon>
        <taxon>Magnoliopsida</taxon>
        <taxon>Liliopsida</taxon>
        <taxon>Poales</taxon>
        <taxon>Poaceae</taxon>
        <taxon>PACMAD clade</taxon>
        <taxon>Panicoideae</taxon>
        <taxon>Panicodae</taxon>
        <taxon>Paniceae</taxon>
        <taxon>Melinidinae</taxon>
        <taxon>Urochloa</taxon>
    </lineage>
</organism>
<reference evidence="5 6" key="2">
    <citation type="submission" date="2024-10" db="EMBL/GenBank/DDBJ databases">
        <authorList>
            <person name="Ryan C."/>
        </authorList>
    </citation>
    <scope>NUCLEOTIDE SEQUENCE [LARGE SCALE GENOMIC DNA]</scope>
</reference>
<keyword evidence="2" id="KW-0653">Protein transport</keyword>
<sequence length="288" mass="32096">MSFADLEAGALRAPLGRKARGGPNDARGLVFQITTAVATYRRLLNSLGTPKDTPTLRDHLQKTSQNILQLAKDAKDKLQKAAEADKSIGTSTDKRVADMKLAKDFAATMEEFRKLQNLAIQRETAYKPVVHQNVQSNYTTDDRSAESGNFSEPRALLADSKRQEVLQLDNEVVYNEAVIEERDQAIQEIHQQIVEVHEIFKDIATLVHAQGVIIEEIDTNIENSAAATKEAKKEVAKADKTQKSNSSLFWQLETGNVSSYKAIMWSSVLKMVKWLLSNNRDIALCAKI</sequence>
<evidence type="ECO:0000256" key="3">
    <source>
        <dbReference type="RuleBase" id="RU003858"/>
    </source>
</evidence>
<gene>
    <name evidence="5" type="ORF">URODEC1_LOCUS74537</name>
</gene>
<dbReference type="Proteomes" id="UP001497457">
    <property type="component" value="Chromosome 3rd"/>
</dbReference>
<dbReference type="AlphaFoldDB" id="A0ABC9CIV6"/>
<dbReference type="PANTHER" id="PTHR19957:SF135">
    <property type="entry name" value="OS02G0702800 PROTEIN"/>
    <property type="match status" value="1"/>
</dbReference>
<keyword evidence="2" id="KW-0813">Transport</keyword>
<reference evidence="6" key="1">
    <citation type="submission" date="2024-06" db="EMBL/GenBank/DDBJ databases">
        <authorList>
            <person name="Ryan C."/>
        </authorList>
    </citation>
    <scope>NUCLEOTIDE SEQUENCE [LARGE SCALE GENOMIC DNA]</scope>
</reference>
<dbReference type="CDD" id="cd15840">
    <property type="entry name" value="SNARE_Qa"/>
    <property type="match status" value="1"/>
</dbReference>
<dbReference type="SMART" id="SM00397">
    <property type="entry name" value="t_SNARE"/>
    <property type="match status" value="1"/>
</dbReference>
<dbReference type="Pfam" id="PF14523">
    <property type="entry name" value="Syntaxin_2"/>
    <property type="match status" value="1"/>
</dbReference>
<dbReference type="PROSITE" id="PS00914">
    <property type="entry name" value="SYNTAXIN"/>
    <property type="match status" value="1"/>
</dbReference>
<keyword evidence="6" id="KW-1185">Reference proteome</keyword>
<evidence type="ECO:0000313" key="6">
    <source>
        <dbReference type="Proteomes" id="UP001497457"/>
    </source>
</evidence>
<evidence type="ECO:0000256" key="2">
    <source>
        <dbReference type="ARBA" id="ARBA00022927"/>
    </source>
</evidence>
<accession>A0ABC9CIV6</accession>
<dbReference type="InterPro" id="IPR045242">
    <property type="entry name" value="Syntaxin"/>
</dbReference>
<dbReference type="PROSITE" id="PS50192">
    <property type="entry name" value="T_SNARE"/>
    <property type="match status" value="1"/>
</dbReference>
<feature type="domain" description="T-SNARE coiled-coil homology" evidence="4">
    <location>
        <begin position="176"/>
        <end position="238"/>
    </location>
</feature>
<dbReference type="InterPro" id="IPR000727">
    <property type="entry name" value="T_SNARE_dom"/>
</dbReference>
<dbReference type="Gene3D" id="1.20.58.70">
    <property type="match status" value="1"/>
</dbReference>
<dbReference type="SUPFAM" id="SSF47661">
    <property type="entry name" value="t-snare proteins"/>
    <property type="match status" value="1"/>
</dbReference>
<proteinExistence type="inferred from homology"/>
<dbReference type="GO" id="GO:0015031">
    <property type="term" value="P:protein transport"/>
    <property type="evidence" value="ECO:0007669"/>
    <property type="project" value="UniProtKB-KW"/>
</dbReference>
<name>A0ABC9CIV6_9POAL</name>
<evidence type="ECO:0000256" key="1">
    <source>
        <dbReference type="ARBA" id="ARBA00009063"/>
    </source>
</evidence>
<dbReference type="InterPro" id="IPR010989">
    <property type="entry name" value="SNARE"/>
</dbReference>
<dbReference type="InterPro" id="IPR006012">
    <property type="entry name" value="Syntaxin/epimorphin_CS"/>
</dbReference>
<dbReference type="InterPro" id="IPR006011">
    <property type="entry name" value="Syntaxin_N"/>
</dbReference>
<dbReference type="EMBL" id="OZ075113">
    <property type="protein sequence ID" value="CAL5019056.1"/>
    <property type="molecule type" value="Genomic_DNA"/>
</dbReference>
<dbReference type="Gene3D" id="1.20.5.110">
    <property type="match status" value="1"/>
</dbReference>